<evidence type="ECO:0000256" key="1">
    <source>
        <dbReference type="ARBA" id="ARBA00022741"/>
    </source>
</evidence>
<reference evidence="3 5" key="1">
    <citation type="submission" date="2018-07" db="EMBL/GenBank/DDBJ databases">
        <title>Brachybacterium saurashtrense DSM 23186 genome sequence.</title>
        <authorList>
            <person name="Guo L."/>
        </authorList>
    </citation>
    <scope>NUCLEOTIDE SEQUENCE [LARGE SCALE GENOMIC DNA]</scope>
    <source>
        <strain evidence="3 5">DSM 23186</strain>
    </source>
</reference>
<dbReference type="SUPFAM" id="SSF52540">
    <property type="entry name" value="P-loop containing nucleoside triphosphate hydrolases"/>
    <property type="match status" value="1"/>
</dbReference>
<dbReference type="InterPro" id="IPR027417">
    <property type="entry name" value="P-loop_NTPase"/>
</dbReference>
<reference evidence="4 6" key="2">
    <citation type="submission" date="2018-08" db="EMBL/GenBank/DDBJ databases">
        <title>Brachybacterium saurashtrense DSM 23186.</title>
        <authorList>
            <person name="Li Y."/>
        </authorList>
    </citation>
    <scope>NUCLEOTIDE SEQUENCE [LARGE SCALE GENOMIC DNA]</scope>
    <source>
        <strain evidence="4 6">DSM 23186</strain>
    </source>
</reference>
<keyword evidence="5" id="KW-1185">Reference proteome</keyword>
<gene>
    <name evidence="3" type="ORF">DWV08_07705</name>
    <name evidence="4" type="ORF">DXU92_15640</name>
</gene>
<evidence type="ECO:0000256" key="2">
    <source>
        <dbReference type="ARBA" id="ARBA00022840"/>
    </source>
</evidence>
<dbReference type="PANTHER" id="PTHR43384">
    <property type="entry name" value="SEPTUM SITE-DETERMINING PROTEIN MIND HOMOLOG, CHLOROPLASTIC-RELATED"/>
    <property type="match status" value="1"/>
</dbReference>
<evidence type="ECO:0000313" key="3">
    <source>
        <dbReference type="EMBL" id="AXK45509.1"/>
    </source>
</evidence>
<sequence length="411" mass="42878">MIDIVLCASGSDEVRIVHDLATDRSRPARVVRRCADLAETLAVAAAGIGDAVLIDLTVRGLGRDALASLLREAAVVGLRPEDSPETTSLGLRHMVPAHAPVEEILAAVEAAVHGETEESEAWVQEAAVEETSPRGRLLAVWGPVGAPGRSTIAVNLAAEAAAAGQETVLVDADTYGPALSQVLGVLDEAPGLVAAARSHDRDALDAETLESLLPQVQPGLRLLSGIGVPGRWAELRRTALDGVWGALARRGELVIADVAPVLEEDEELSYDTAAPQRNAATLSTLDAADAVLAVVSADPVSTTRLLREQSRLAELGVEELHVVVNRVGSPVPGERLRELIASRLPVASLTLLPDDPVACRTAAWDGALLAEAAPRSALRRGLRDLAASEAVRGTLGGERAASVEEPVDATR</sequence>
<accession>A0A345YNK7</accession>
<dbReference type="InterPro" id="IPR050625">
    <property type="entry name" value="ParA/MinD_ATPase"/>
</dbReference>
<keyword evidence="2" id="KW-0067">ATP-binding</keyword>
<dbReference type="AlphaFoldDB" id="A0A345YNK7"/>
<name>A0A345YNK7_9MICO</name>
<organism evidence="4 6">
    <name type="scientific">Brachybacterium saurashtrense</name>
    <dbReference type="NCBI Taxonomy" id="556288"/>
    <lineage>
        <taxon>Bacteria</taxon>
        <taxon>Bacillati</taxon>
        <taxon>Actinomycetota</taxon>
        <taxon>Actinomycetes</taxon>
        <taxon>Micrococcales</taxon>
        <taxon>Dermabacteraceae</taxon>
        <taxon>Brachybacterium</taxon>
    </lineage>
</organism>
<evidence type="ECO:0000313" key="4">
    <source>
        <dbReference type="EMBL" id="RRR21119.1"/>
    </source>
</evidence>
<dbReference type="GO" id="GO:0005829">
    <property type="term" value="C:cytosol"/>
    <property type="evidence" value="ECO:0007669"/>
    <property type="project" value="TreeGrafter"/>
</dbReference>
<dbReference type="Gene3D" id="3.40.50.300">
    <property type="entry name" value="P-loop containing nucleotide triphosphate hydrolases"/>
    <property type="match status" value="1"/>
</dbReference>
<dbReference type="RefSeq" id="WP_115413259.1">
    <property type="nucleotide sequence ID" value="NZ_CP031356.1"/>
</dbReference>
<evidence type="ECO:0000313" key="6">
    <source>
        <dbReference type="Proteomes" id="UP000282185"/>
    </source>
</evidence>
<dbReference type="OrthoDB" id="3217709at2"/>
<dbReference type="EMBL" id="QSWH01000010">
    <property type="protein sequence ID" value="RRR21119.1"/>
    <property type="molecule type" value="Genomic_DNA"/>
</dbReference>
<dbReference type="GO" id="GO:0016887">
    <property type="term" value="F:ATP hydrolysis activity"/>
    <property type="evidence" value="ECO:0007669"/>
    <property type="project" value="TreeGrafter"/>
</dbReference>
<dbReference type="Pfam" id="PF10609">
    <property type="entry name" value="ParA"/>
    <property type="match status" value="1"/>
</dbReference>
<protein>
    <submittedName>
        <fullName evidence="4">Pilus assembly protein CpaE</fullName>
    </submittedName>
</protein>
<dbReference type="Proteomes" id="UP000254236">
    <property type="component" value="Chromosome"/>
</dbReference>
<dbReference type="GO" id="GO:0005524">
    <property type="term" value="F:ATP binding"/>
    <property type="evidence" value="ECO:0007669"/>
    <property type="project" value="UniProtKB-KW"/>
</dbReference>
<dbReference type="GO" id="GO:0051782">
    <property type="term" value="P:negative regulation of cell division"/>
    <property type="evidence" value="ECO:0007669"/>
    <property type="project" value="TreeGrafter"/>
</dbReference>
<dbReference type="GO" id="GO:0009898">
    <property type="term" value="C:cytoplasmic side of plasma membrane"/>
    <property type="evidence" value="ECO:0007669"/>
    <property type="project" value="TreeGrafter"/>
</dbReference>
<evidence type="ECO:0000313" key="5">
    <source>
        <dbReference type="Proteomes" id="UP000254236"/>
    </source>
</evidence>
<dbReference type="InterPro" id="IPR033756">
    <property type="entry name" value="YlxH/NBP35"/>
</dbReference>
<dbReference type="EMBL" id="CP031356">
    <property type="protein sequence ID" value="AXK45509.1"/>
    <property type="molecule type" value="Genomic_DNA"/>
</dbReference>
<dbReference type="KEGG" id="bsau:DWV08_07705"/>
<dbReference type="Proteomes" id="UP000282185">
    <property type="component" value="Unassembled WGS sequence"/>
</dbReference>
<proteinExistence type="predicted"/>
<keyword evidence="1" id="KW-0547">Nucleotide-binding</keyword>
<dbReference type="PANTHER" id="PTHR43384:SF11">
    <property type="entry name" value="SEPTUM SITE DETERMINING PROTEIN"/>
    <property type="match status" value="1"/>
</dbReference>